<dbReference type="EMBL" id="QYUP01000143">
    <property type="protein sequence ID" value="RJG11672.1"/>
    <property type="molecule type" value="Genomic_DNA"/>
</dbReference>
<dbReference type="InterPro" id="IPR029066">
    <property type="entry name" value="PLP-binding_barrel"/>
</dbReference>
<keyword evidence="5" id="KW-1185">Reference proteome</keyword>
<sequence length="378" mass="40569">MEKARLDPMVETPALLLDRQRMDRNIARMRAHLSTLGVQMRPHVKTNKCLEVARRLFDDGCGPITVSTLREARFFFEHGFTDILYGVAIAPNKFAQAAELVRMGASLTLVLDSMETTRQLAAYATDQRQKFDVLLEIDCDGHRSGLAPDSPLIVEIAHALRLGGIEVKGVMTHAGNSYNSKSIAQIEAYACQERDAVLLAAKTLRNAGFAAPVVSVGSTPTALFAKDLTGVTEVRAGVFVFFDLVMAGLGVCQLSDIALSVLTTVIGHQPEKGWTIVDAGWMALSRDRGTASQAVDQGYGVVCDVHGAPLPDMIVVAANQEHGIVAARDGCAGAAAFPVGTQLRIFPNHACATAAQHGGYHVTGDQVPSAYWPRFGGW</sequence>
<protein>
    <submittedName>
        <fullName evidence="4">DSD1 family PLP-dependent enzyme</fullName>
    </submittedName>
</protein>
<evidence type="ECO:0000256" key="2">
    <source>
        <dbReference type="ARBA" id="ARBA00023239"/>
    </source>
</evidence>
<evidence type="ECO:0000256" key="1">
    <source>
        <dbReference type="ARBA" id="ARBA00005323"/>
    </source>
</evidence>
<dbReference type="CDD" id="cd06812">
    <property type="entry name" value="PLPDE_III_DSD_D-TA_like_1"/>
    <property type="match status" value="1"/>
</dbReference>
<dbReference type="InterPro" id="IPR026956">
    <property type="entry name" value="D-ser_dehydrat-like_dom"/>
</dbReference>
<dbReference type="GO" id="GO:0008721">
    <property type="term" value="F:D-serine ammonia-lyase activity"/>
    <property type="evidence" value="ECO:0007669"/>
    <property type="project" value="TreeGrafter"/>
</dbReference>
<evidence type="ECO:0000313" key="5">
    <source>
        <dbReference type="Proteomes" id="UP000284006"/>
    </source>
</evidence>
<dbReference type="Proteomes" id="UP000284006">
    <property type="component" value="Unassembled WGS sequence"/>
</dbReference>
<accession>A0A418XGT0</accession>
<dbReference type="PANTHER" id="PTHR28004">
    <property type="entry name" value="ZGC:162816-RELATED"/>
    <property type="match status" value="1"/>
</dbReference>
<evidence type="ECO:0000313" key="4">
    <source>
        <dbReference type="EMBL" id="RJG11672.1"/>
    </source>
</evidence>
<feature type="domain" description="D-serine dehydratase-like" evidence="3">
    <location>
        <begin position="258"/>
        <end position="364"/>
    </location>
</feature>
<dbReference type="RefSeq" id="WP_119812179.1">
    <property type="nucleotide sequence ID" value="NZ_QYUP01000143.1"/>
</dbReference>
<gene>
    <name evidence="4" type="ORF">D3872_18415</name>
</gene>
<organism evidence="4 5">
    <name type="scientific">Massilia cavernae</name>
    <dbReference type="NCBI Taxonomy" id="2320864"/>
    <lineage>
        <taxon>Bacteria</taxon>
        <taxon>Pseudomonadati</taxon>
        <taxon>Pseudomonadota</taxon>
        <taxon>Betaproteobacteria</taxon>
        <taxon>Burkholderiales</taxon>
        <taxon>Oxalobacteraceae</taxon>
        <taxon>Telluria group</taxon>
        <taxon>Massilia</taxon>
    </lineage>
</organism>
<dbReference type="Pfam" id="PF01168">
    <property type="entry name" value="Ala_racemase_N"/>
    <property type="match status" value="1"/>
</dbReference>
<proteinExistence type="inferred from homology"/>
<dbReference type="InterPro" id="IPR051466">
    <property type="entry name" value="D-amino_acid_metab_enzyme"/>
</dbReference>
<dbReference type="AlphaFoldDB" id="A0A418XGT0"/>
<reference evidence="4 5" key="1">
    <citation type="submission" date="2018-09" db="EMBL/GenBank/DDBJ databases">
        <authorList>
            <person name="Zhu H."/>
        </authorList>
    </citation>
    <scope>NUCLEOTIDE SEQUENCE [LARGE SCALE GENOMIC DNA]</scope>
    <source>
        <strain evidence="4 5">K1S02-61</strain>
    </source>
</reference>
<dbReference type="Pfam" id="PF14031">
    <property type="entry name" value="D-ser_dehydrat"/>
    <property type="match status" value="1"/>
</dbReference>
<dbReference type="PANTHER" id="PTHR28004:SF2">
    <property type="entry name" value="D-SERINE DEHYDRATASE"/>
    <property type="match status" value="1"/>
</dbReference>
<dbReference type="OrthoDB" id="9772497at2"/>
<comment type="similarity">
    <text evidence="1">Belongs to the DSD1 family.</text>
</comment>
<keyword evidence="2" id="KW-0456">Lyase</keyword>
<name>A0A418XGT0_9BURK</name>
<dbReference type="GO" id="GO:0036088">
    <property type="term" value="P:D-serine catabolic process"/>
    <property type="evidence" value="ECO:0007669"/>
    <property type="project" value="TreeGrafter"/>
</dbReference>
<dbReference type="Gene3D" id="2.40.37.20">
    <property type="entry name" value="D-serine dehydratase-like domain"/>
    <property type="match status" value="1"/>
</dbReference>
<comment type="caution">
    <text evidence="4">The sequence shown here is derived from an EMBL/GenBank/DDBJ whole genome shotgun (WGS) entry which is preliminary data.</text>
</comment>
<dbReference type="SMART" id="SM01119">
    <property type="entry name" value="D-ser_dehydrat"/>
    <property type="match status" value="1"/>
</dbReference>
<dbReference type="Gene3D" id="3.20.20.10">
    <property type="entry name" value="Alanine racemase"/>
    <property type="match status" value="1"/>
</dbReference>
<dbReference type="InterPro" id="IPR001608">
    <property type="entry name" value="Ala_racemase_N"/>
</dbReference>
<evidence type="ECO:0000259" key="3">
    <source>
        <dbReference type="SMART" id="SM01119"/>
    </source>
</evidence>
<dbReference type="SUPFAM" id="SSF51419">
    <property type="entry name" value="PLP-binding barrel"/>
    <property type="match status" value="1"/>
</dbReference>
<dbReference type="InterPro" id="IPR042208">
    <property type="entry name" value="D-ser_dehydrat-like_sf"/>
</dbReference>